<organism evidence="10 11">
    <name type="scientific">Zopfia rhizophila CBS 207.26</name>
    <dbReference type="NCBI Taxonomy" id="1314779"/>
    <lineage>
        <taxon>Eukaryota</taxon>
        <taxon>Fungi</taxon>
        <taxon>Dikarya</taxon>
        <taxon>Ascomycota</taxon>
        <taxon>Pezizomycotina</taxon>
        <taxon>Dothideomycetes</taxon>
        <taxon>Dothideomycetes incertae sedis</taxon>
        <taxon>Zopfiaceae</taxon>
        <taxon>Zopfia</taxon>
    </lineage>
</organism>
<dbReference type="Gene3D" id="1.10.510.10">
    <property type="entry name" value="Transferase(Phosphotransferase) domain 1"/>
    <property type="match status" value="1"/>
</dbReference>
<dbReference type="InterPro" id="IPR011009">
    <property type="entry name" value="Kinase-like_dom_sf"/>
</dbReference>
<comment type="catalytic activity">
    <reaction evidence="8">
        <text>L-seryl-[protein] + ATP = O-phospho-L-seryl-[protein] + ADP + H(+)</text>
        <dbReference type="Rhea" id="RHEA:17989"/>
        <dbReference type="Rhea" id="RHEA-COMP:9863"/>
        <dbReference type="Rhea" id="RHEA-COMP:11604"/>
        <dbReference type="ChEBI" id="CHEBI:15378"/>
        <dbReference type="ChEBI" id="CHEBI:29999"/>
        <dbReference type="ChEBI" id="CHEBI:30616"/>
        <dbReference type="ChEBI" id="CHEBI:83421"/>
        <dbReference type="ChEBI" id="CHEBI:456216"/>
        <dbReference type="EC" id="2.7.11.1"/>
    </reaction>
</comment>
<dbReference type="EMBL" id="ML994640">
    <property type="protein sequence ID" value="KAF2183892.1"/>
    <property type="molecule type" value="Genomic_DNA"/>
</dbReference>
<keyword evidence="6" id="KW-0067">ATP-binding</keyword>
<evidence type="ECO:0000256" key="8">
    <source>
        <dbReference type="ARBA" id="ARBA00048679"/>
    </source>
</evidence>
<accession>A0A6A6DZQ9</accession>
<evidence type="ECO:0000313" key="11">
    <source>
        <dbReference type="Proteomes" id="UP000800200"/>
    </source>
</evidence>
<dbReference type="GO" id="GO:0004674">
    <property type="term" value="F:protein serine/threonine kinase activity"/>
    <property type="evidence" value="ECO:0007669"/>
    <property type="project" value="UniProtKB-KW"/>
</dbReference>
<keyword evidence="3" id="KW-0808">Transferase</keyword>
<keyword evidence="2" id="KW-0723">Serine/threonine-protein kinase</keyword>
<dbReference type="Proteomes" id="UP000800200">
    <property type="component" value="Unassembled WGS sequence"/>
</dbReference>
<feature type="domain" description="RIO-type" evidence="9">
    <location>
        <begin position="187"/>
        <end position="227"/>
    </location>
</feature>
<dbReference type="GO" id="GO:0005524">
    <property type="term" value="F:ATP binding"/>
    <property type="evidence" value="ECO:0007669"/>
    <property type="project" value="UniProtKB-KW"/>
</dbReference>
<dbReference type="OrthoDB" id="2687876at2759"/>
<evidence type="ECO:0000313" key="10">
    <source>
        <dbReference type="EMBL" id="KAF2183892.1"/>
    </source>
</evidence>
<comment type="catalytic activity">
    <reaction evidence="7">
        <text>L-threonyl-[protein] + ATP = O-phospho-L-threonyl-[protein] + ADP + H(+)</text>
        <dbReference type="Rhea" id="RHEA:46608"/>
        <dbReference type="Rhea" id="RHEA-COMP:11060"/>
        <dbReference type="Rhea" id="RHEA-COMP:11605"/>
        <dbReference type="ChEBI" id="CHEBI:15378"/>
        <dbReference type="ChEBI" id="CHEBI:30013"/>
        <dbReference type="ChEBI" id="CHEBI:30616"/>
        <dbReference type="ChEBI" id="CHEBI:61977"/>
        <dbReference type="ChEBI" id="CHEBI:456216"/>
        <dbReference type="EC" id="2.7.11.1"/>
    </reaction>
</comment>
<dbReference type="Pfam" id="PF01163">
    <property type="entry name" value="RIO1"/>
    <property type="match status" value="1"/>
</dbReference>
<keyword evidence="11" id="KW-1185">Reference proteome</keyword>
<name>A0A6A6DZQ9_9PEZI</name>
<evidence type="ECO:0000256" key="4">
    <source>
        <dbReference type="ARBA" id="ARBA00022741"/>
    </source>
</evidence>
<dbReference type="InterPro" id="IPR018934">
    <property type="entry name" value="RIO_dom"/>
</dbReference>
<dbReference type="SUPFAM" id="SSF56112">
    <property type="entry name" value="Protein kinase-like (PK-like)"/>
    <property type="match status" value="1"/>
</dbReference>
<evidence type="ECO:0000256" key="6">
    <source>
        <dbReference type="ARBA" id="ARBA00022840"/>
    </source>
</evidence>
<evidence type="ECO:0000256" key="2">
    <source>
        <dbReference type="ARBA" id="ARBA00022527"/>
    </source>
</evidence>
<evidence type="ECO:0000259" key="9">
    <source>
        <dbReference type="Pfam" id="PF01163"/>
    </source>
</evidence>
<keyword evidence="5" id="KW-0418">Kinase</keyword>
<evidence type="ECO:0000256" key="7">
    <source>
        <dbReference type="ARBA" id="ARBA00047899"/>
    </source>
</evidence>
<gene>
    <name evidence="10" type="ORF">K469DRAFT_581072</name>
</gene>
<keyword evidence="4" id="KW-0547">Nucleotide-binding</keyword>
<protein>
    <recommendedName>
        <fullName evidence="1">non-specific serine/threonine protein kinase</fullName>
        <ecNumber evidence="1">2.7.11.1</ecNumber>
    </recommendedName>
</protein>
<dbReference type="AlphaFoldDB" id="A0A6A6DZQ9"/>
<evidence type="ECO:0000256" key="3">
    <source>
        <dbReference type="ARBA" id="ARBA00022679"/>
    </source>
</evidence>
<sequence length="260" mass="30320">MEVKEELLSLDLEDSDYLYRIRRDDRIIYVSISPDLVPKSDRTNGPKVLSHLKRIPRWSDCWRTLTVEKTPNGILSEVDRFLPHSLAEHHISGQYYNLLNLTRIRRISDRVSLVSQNHRKCMLKIARFEHELEALSTEIRAYSILQAHHSTLAPTFLGYVYEEEENRVIGFLMEVLQGYHPHLRDQQLCKDAIQEFHEIGIVHGDPNKYNILVEGDTAKFIDFEEATFWDDYDFGKSIEEEGHNLIRSLTDTSGLGNYGF</sequence>
<proteinExistence type="predicted"/>
<evidence type="ECO:0000256" key="1">
    <source>
        <dbReference type="ARBA" id="ARBA00012513"/>
    </source>
</evidence>
<reference evidence="10" key="1">
    <citation type="journal article" date="2020" name="Stud. Mycol.">
        <title>101 Dothideomycetes genomes: a test case for predicting lifestyles and emergence of pathogens.</title>
        <authorList>
            <person name="Haridas S."/>
            <person name="Albert R."/>
            <person name="Binder M."/>
            <person name="Bloem J."/>
            <person name="Labutti K."/>
            <person name="Salamov A."/>
            <person name="Andreopoulos B."/>
            <person name="Baker S."/>
            <person name="Barry K."/>
            <person name="Bills G."/>
            <person name="Bluhm B."/>
            <person name="Cannon C."/>
            <person name="Castanera R."/>
            <person name="Culley D."/>
            <person name="Daum C."/>
            <person name="Ezra D."/>
            <person name="Gonzalez J."/>
            <person name="Henrissat B."/>
            <person name="Kuo A."/>
            <person name="Liang C."/>
            <person name="Lipzen A."/>
            <person name="Lutzoni F."/>
            <person name="Magnuson J."/>
            <person name="Mondo S."/>
            <person name="Nolan M."/>
            <person name="Ohm R."/>
            <person name="Pangilinan J."/>
            <person name="Park H.-J."/>
            <person name="Ramirez L."/>
            <person name="Alfaro M."/>
            <person name="Sun H."/>
            <person name="Tritt A."/>
            <person name="Yoshinaga Y."/>
            <person name="Zwiers L.-H."/>
            <person name="Turgeon B."/>
            <person name="Goodwin S."/>
            <person name="Spatafora J."/>
            <person name="Crous P."/>
            <person name="Grigoriev I."/>
        </authorList>
    </citation>
    <scope>NUCLEOTIDE SEQUENCE</scope>
    <source>
        <strain evidence="10">CBS 207.26</strain>
    </source>
</reference>
<evidence type="ECO:0000256" key="5">
    <source>
        <dbReference type="ARBA" id="ARBA00022777"/>
    </source>
</evidence>
<dbReference type="EC" id="2.7.11.1" evidence="1"/>